<dbReference type="SMART" id="SM00360">
    <property type="entry name" value="RRM"/>
    <property type="match status" value="2"/>
</dbReference>
<dbReference type="InterPro" id="IPR000504">
    <property type="entry name" value="RRM_dom"/>
</dbReference>
<feature type="compositionally biased region" description="Low complexity" evidence="2">
    <location>
        <begin position="37"/>
        <end position="47"/>
    </location>
</feature>
<sequence>MEHHNTTRPPPSSPEDYIPLSPSDASGDDDVLGRDYIPLFSSDSSPPIFSTSSPLSCSAISLGTAEELGDHSTNSEDGDSCDEPSPRIIYAKKDNRKMFIGGLNWETTDQSLRDYFSTFGEVVECTVMRDGATGRSRGFGFLTFKDPKTVNIVMVKEHYLDGKIIDPKRAIPRDEQEKTSKIFVGGVSQETTDHEFREYFAQFGRVVDATLMMDKDTGRPRGFGFVTFESEAGVEACLSANLEIHGKPIEVKKAQPRGNLREEEENNRRGGGAGGKFGKRGGQGGNGMDDGGQMGGMGGMGGGQGAGGMTPQVMAQYFQRMQQAMSMMQQQMMMNRNMNPAMMQMMQMQQMQQMQAMMQQAQGGRAGGGQNPMAAMGQMNPAMMQQMQAMMAQQAAQGGGPGGPGGPMPPAGGPGSVGGPGSPMGMHDQVGSPIGSSGQGGGGKAGFNAYEQQQFEQQKYEQQQQQQGRRGGSRGAPDMQAAYNQGGYGGSGGGGSMSSQGGQGAPTSWEGMYDDVPQPIMSTGGGGGYGGGGRNFKNRGHNNQHQMSMSPGPSDPMNAPPANAPTGPKNAGRPGANMYRGGGRGGARGYHPYARG</sequence>
<name>A0ABR0IKM1_9PEZI</name>
<dbReference type="Pfam" id="PF00076">
    <property type="entry name" value="RRM_1"/>
    <property type="match status" value="2"/>
</dbReference>
<dbReference type="Gene3D" id="3.30.70.330">
    <property type="match status" value="2"/>
</dbReference>
<dbReference type="CDD" id="cd12330">
    <property type="entry name" value="RRM2_Hrp1p"/>
    <property type="match status" value="1"/>
</dbReference>
<feature type="region of interest" description="Disordered" evidence="2">
    <location>
        <begin position="253"/>
        <end position="297"/>
    </location>
</feature>
<dbReference type="InterPro" id="IPR012677">
    <property type="entry name" value="Nucleotide-bd_a/b_plait_sf"/>
</dbReference>
<evidence type="ECO:0000256" key="1">
    <source>
        <dbReference type="PROSITE-ProRule" id="PRU00176"/>
    </source>
</evidence>
<feature type="compositionally biased region" description="Gly residues" evidence="2">
    <location>
        <begin position="523"/>
        <end position="534"/>
    </location>
</feature>
<dbReference type="GeneID" id="87965827"/>
<feature type="compositionally biased region" description="Low complexity" evidence="2">
    <location>
        <begin position="451"/>
        <end position="467"/>
    </location>
</feature>
<reference evidence="4 5" key="1">
    <citation type="journal article" date="2023" name="bioRxiv">
        <title>High-quality genome assemblies of four members of thePodospora anserinaspecies complex.</title>
        <authorList>
            <person name="Ament-Velasquez S.L."/>
            <person name="Vogan A.A."/>
            <person name="Wallerman O."/>
            <person name="Hartmann F."/>
            <person name="Gautier V."/>
            <person name="Silar P."/>
            <person name="Giraud T."/>
            <person name="Johannesson H."/>
        </authorList>
    </citation>
    <scope>NUCLEOTIDE SEQUENCE [LARGE SCALE GENOMIC DNA]</scope>
    <source>
        <strain evidence="4 5">CBS 124.78</strain>
    </source>
</reference>
<feature type="compositionally biased region" description="Gly residues" evidence="2">
    <location>
        <begin position="486"/>
        <end position="504"/>
    </location>
</feature>
<dbReference type="SUPFAM" id="SSF54928">
    <property type="entry name" value="RNA-binding domain, RBD"/>
    <property type="match status" value="2"/>
</dbReference>
<dbReference type="InterPro" id="IPR034156">
    <property type="entry name" value="Hrp1_RRM1"/>
</dbReference>
<feature type="domain" description="RRM" evidence="3">
    <location>
        <begin position="180"/>
        <end position="256"/>
    </location>
</feature>
<feature type="region of interest" description="Disordered" evidence="2">
    <location>
        <begin position="388"/>
        <end position="596"/>
    </location>
</feature>
<gene>
    <name evidence="4" type="ORF">QC764_212560</name>
</gene>
<comment type="caution">
    <text evidence="4">The sequence shown here is derived from an EMBL/GenBank/DDBJ whole genome shotgun (WGS) entry which is preliminary data.</text>
</comment>
<evidence type="ECO:0000256" key="2">
    <source>
        <dbReference type="SAM" id="MobiDB-lite"/>
    </source>
</evidence>
<feature type="compositionally biased region" description="Gly residues" evidence="2">
    <location>
        <begin position="269"/>
        <end position="297"/>
    </location>
</feature>
<keyword evidence="5" id="KW-1185">Reference proteome</keyword>
<organism evidence="4 5">
    <name type="scientific">Podospora pseudoanserina</name>
    <dbReference type="NCBI Taxonomy" id="2609844"/>
    <lineage>
        <taxon>Eukaryota</taxon>
        <taxon>Fungi</taxon>
        <taxon>Dikarya</taxon>
        <taxon>Ascomycota</taxon>
        <taxon>Pezizomycotina</taxon>
        <taxon>Sordariomycetes</taxon>
        <taxon>Sordariomycetidae</taxon>
        <taxon>Sordariales</taxon>
        <taxon>Podosporaceae</taxon>
        <taxon>Podospora</taxon>
    </lineage>
</organism>
<dbReference type="CDD" id="cd12577">
    <property type="entry name" value="RRM1_Hrp1p"/>
    <property type="match status" value="1"/>
</dbReference>
<dbReference type="RefSeq" id="XP_062803846.1">
    <property type="nucleotide sequence ID" value="XM_062944962.1"/>
</dbReference>
<dbReference type="InterPro" id="IPR035979">
    <property type="entry name" value="RBD_domain_sf"/>
</dbReference>
<feature type="region of interest" description="Disordered" evidence="2">
    <location>
        <begin position="1"/>
        <end position="47"/>
    </location>
</feature>
<dbReference type="Proteomes" id="UP001323617">
    <property type="component" value="Unassembled WGS sequence"/>
</dbReference>
<feature type="compositionally biased region" description="Gly residues" evidence="2">
    <location>
        <begin position="413"/>
        <end position="422"/>
    </location>
</feature>
<dbReference type="EMBL" id="JAFFHC010000002">
    <property type="protein sequence ID" value="KAK4680376.1"/>
    <property type="molecule type" value="Genomic_DNA"/>
</dbReference>
<dbReference type="PANTHER" id="PTHR48031:SF2">
    <property type="entry name" value="RNA-BINDING PROTEIN 4"/>
    <property type="match status" value="1"/>
</dbReference>
<keyword evidence="1" id="KW-0694">RNA-binding</keyword>
<accession>A0ABR0IKM1</accession>
<dbReference type="PANTHER" id="PTHR48031">
    <property type="entry name" value="SRA STEM-LOOP-INTERACTING RNA-BINDING PROTEIN, MITOCHONDRIAL"/>
    <property type="match status" value="1"/>
</dbReference>
<evidence type="ECO:0000313" key="4">
    <source>
        <dbReference type="EMBL" id="KAK4680376.1"/>
    </source>
</evidence>
<protein>
    <recommendedName>
        <fullName evidence="3">RRM domain-containing protein</fullName>
    </recommendedName>
</protein>
<proteinExistence type="predicted"/>
<dbReference type="PROSITE" id="PS50102">
    <property type="entry name" value="RRM"/>
    <property type="match status" value="2"/>
</dbReference>
<feature type="domain" description="RRM" evidence="3">
    <location>
        <begin position="96"/>
        <end position="178"/>
    </location>
</feature>
<feature type="compositionally biased region" description="Low complexity" evidence="2">
    <location>
        <begin position="423"/>
        <end position="436"/>
    </location>
</feature>
<evidence type="ECO:0000313" key="5">
    <source>
        <dbReference type="Proteomes" id="UP001323617"/>
    </source>
</evidence>
<evidence type="ECO:0000259" key="3">
    <source>
        <dbReference type="PROSITE" id="PS50102"/>
    </source>
</evidence>